<sequence>MDQKREQLEFWVSKSKKSLCFHAYPNYEEVKSSSRKEMWELIYLYIESGYKVH</sequence>
<accession>C6LE93</accession>
<dbReference type="EMBL" id="ACCL02000008">
    <property type="protein sequence ID" value="EET60876.1"/>
    <property type="molecule type" value="Genomic_DNA"/>
</dbReference>
<name>C6LE93_9FIRM</name>
<organism evidence="1 2">
    <name type="scientific">Marvinbryantia formatexigens DSM 14469</name>
    <dbReference type="NCBI Taxonomy" id="478749"/>
    <lineage>
        <taxon>Bacteria</taxon>
        <taxon>Bacillati</taxon>
        <taxon>Bacillota</taxon>
        <taxon>Clostridia</taxon>
        <taxon>Lachnospirales</taxon>
        <taxon>Lachnospiraceae</taxon>
        <taxon>Marvinbryantia</taxon>
    </lineage>
</organism>
<reference evidence="1" key="1">
    <citation type="submission" date="2009-07" db="EMBL/GenBank/DDBJ databases">
        <authorList>
            <person name="Weinstock G."/>
            <person name="Sodergren E."/>
            <person name="Clifton S."/>
            <person name="Fulton L."/>
            <person name="Fulton B."/>
            <person name="Courtney L."/>
            <person name="Fronick C."/>
            <person name="Harrison M."/>
            <person name="Strong C."/>
            <person name="Farmer C."/>
            <person name="Delahaunty K."/>
            <person name="Markovic C."/>
            <person name="Hall O."/>
            <person name="Minx P."/>
            <person name="Tomlinson C."/>
            <person name="Mitreva M."/>
            <person name="Nelson J."/>
            <person name="Hou S."/>
            <person name="Wollam A."/>
            <person name="Pepin K.H."/>
            <person name="Johnson M."/>
            <person name="Bhonagiri V."/>
            <person name="Nash W.E."/>
            <person name="Warren W."/>
            <person name="Chinwalla A."/>
            <person name="Mardis E.R."/>
            <person name="Wilson R.K."/>
        </authorList>
    </citation>
    <scope>NUCLEOTIDE SEQUENCE [LARGE SCALE GENOMIC DNA]</scope>
    <source>
        <strain evidence="1">DSM 14469</strain>
    </source>
</reference>
<evidence type="ECO:0000313" key="2">
    <source>
        <dbReference type="Proteomes" id="UP000005561"/>
    </source>
</evidence>
<protein>
    <submittedName>
        <fullName evidence="1">Uncharacterized protein</fullName>
    </submittedName>
</protein>
<gene>
    <name evidence="1" type="ORF">BRYFOR_06942</name>
</gene>
<proteinExistence type="predicted"/>
<dbReference type="Proteomes" id="UP000005561">
    <property type="component" value="Unassembled WGS sequence"/>
</dbReference>
<dbReference type="AlphaFoldDB" id="C6LE93"/>
<evidence type="ECO:0000313" key="1">
    <source>
        <dbReference type="EMBL" id="EET60876.1"/>
    </source>
</evidence>
<comment type="caution">
    <text evidence="1">The sequence shown here is derived from an EMBL/GenBank/DDBJ whole genome shotgun (WGS) entry which is preliminary data.</text>
</comment>
<keyword evidence="2" id="KW-1185">Reference proteome</keyword>